<proteinExistence type="predicted"/>
<dbReference type="Pfam" id="PF04681">
    <property type="entry name" value="Bys1"/>
    <property type="match status" value="1"/>
</dbReference>
<dbReference type="Proteomes" id="UP000799750">
    <property type="component" value="Unassembled WGS sequence"/>
</dbReference>
<gene>
    <name evidence="1" type="ORF">BU16DRAFT_602877</name>
</gene>
<evidence type="ECO:0008006" key="3">
    <source>
        <dbReference type="Google" id="ProtNLM"/>
    </source>
</evidence>
<reference evidence="1" key="1">
    <citation type="journal article" date="2020" name="Stud. Mycol.">
        <title>101 Dothideomycetes genomes: a test case for predicting lifestyles and emergence of pathogens.</title>
        <authorList>
            <person name="Haridas S."/>
            <person name="Albert R."/>
            <person name="Binder M."/>
            <person name="Bloem J."/>
            <person name="Labutti K."/>
            <person name="Salamov A."/>
            <person name="Andreopoulos B."/>
            <person name="Baker S."/>
            <person name="Barry K."/>
            <person name="Bills G."/>
            <person name="Bluhm B."/>
            <person name="Cannon C."/>
            <person name="Castanera R."/>
            <person name="Culley D."/>
            <person name="Daum C."/>
            <person name="Ezra D."/>
            <person name="Gonzalez J."/>
            <person name="Henrissat B."/>
            <person name="Kuo A."/>
            <person name="Liang C."/>
            <person name="Lipzen A."/>
            <person name="Lutzoni F."/>
            <person name="Magnuson J."/>
            <person name="Mondo S."/>
            <person name="Nolan M."/>
            <person name="Ohm R."/>
            <person name="Pangilinan J."/>
            <person name="Park H.-J."/>
            <person name="Ramirez L."/>
            <person name="Alfaro M."/>
            <person name="Sun H."/>
            <person name="Tritt A."/>
            <person name="Yoshinaga Y."/>
            <person name="Zwiers L.-H."/>
            <person name="Turgeon B."/>
            <person name="Goodwin S."/>
            <person name="Spatafora J."/>
            <person name="Crous P."/>
            <person name="Grigoriev I."/>
        </authorList>
    </citation>
    <scope>NUCLEOTIDE SEQUENCE</scope>
    <source>
        <strain evidence="1">CBS 269.34</strain>
    </source>
</reference>
<evidence type="ECO:0000313" key="2">
    <source>
        <dbReference type="Proteomes" id="UP000799750"/>
    </source>
</evidence>
<keyword evidence="2" id="KW-1185">Reference proteome</keyword>
<dbReference type="AlphaFoldDB" id="A0A6A6R8T3"/>
<sequence>MSRFTLFVSAAATKGFFKNNCGFTAYAKTAHGNGGDTGIVAVPPGQTYWAAYDAQCGGEGVVIKVDNNAALSHPYQVEYSCRDSRTWYDLSSLDGSPFVTNRRFVQVGDAGVCPTIFCTYNDKSCEWPVQKDCHNGGPLAFYLC</sequence>
<accession>A0A6A6R8T3</accession>
<dbReference type="InterPro" id="IPR006771">
    <property type="entry name" value="CetA-like"/>
</dbReference>
<evidence type="ECO:0000313" key="1">
    <source>
        <dbReference type="EMBL" id="KAF2500814.1"/>
    </source>
</evidence>
<name>A0A6A6R8T3_9PEZI</name>
<dbReference type="EMBL" id="MU004183">
    <property type="protein sequence ID" value="KAF2500814.1"/>
    <property type="molecule type" value="Genomic_DNA"/>
</dbReference>
<protein>
    <recommendedName>
        <fullName evidence="3">BYS1 domain protein</fullName>
    </recommendedName>
</protein>
<dbReference type="OrthoDB" id="3905832at2759"/>
<organism evidence="1 2">
    <name type="scientific">Lophium mytilinum</name>
    <dbReference type="NCBI Taxonomy" id="390894"/>
    <lineage>
        <taxon>Eukaryota</taxon>
        <taxon>Fungi</taxon>
        <taxon>Dikarya</taxon>
        <taxon>Ascomycota</taxon>
        <taxon>Pezizomycotina</taxon>
        <taxon>Dothideomycetes</taxon>
        <taxon>Pleosporomycetidae</taxon>
        <taxon>Mytilinidiales</taxon>
        <taxon>Mytilinidiaceae</taxon>
        <taxon>Lophium</taxon>
    </lineage>
</organism>